<dbReference type="InterPro" id="IPR014851">
    <property type="entry name" value="BCS1_N"/>
</dbReference>
<dbReference type="STRING" id="930990.A0A067MY73"/>
<dbReference type="InterPro" id="IPR027417">
    <property type="entry name" value="P-loop_NTPase"/>
</dbReference>
<evidence type="ECO:0000256" key="11">
    <source>
        <dbReference type="ARBA" id="ARBA00048778"/>
    </source>
</evidence>
<dbReference type="PANTHER" id="PTHR23070">
    <property type="entry name" value="BCS1 AAA-TYPE ATPASE"/>
    <property type="match status" value="1"/>
</dbReference>
<keyword evidence="4 12" id="KW-0547">Nucleotide-binding</keyword>
<dbReference type="GO" id="GO:0005524">
    <property type="term" value="F:ATP binding"/>
    <property type="evidence" value="ECO:0007669"/>
    <property type="project" value="UniProtKB-KW"/>
</dbReference>
<dbReference type="GO" id="GO:0016887">
    <property type="term" value="F:ATP hydrolysis activity"/>
    <property type="evidence" value="ECO:0007669"/>
    <property type="project" value="InterPro"/>
</dbReference>
<evidence type="ECO:0000259" key="14">
    <source>
        <dbReference type="SMART" id="SM00382"/>
    </source>
</evidence>
<name>A0A067MY73_BOTB1</name>
<evidence type="ECO:0000256" key="6">
    <source>
        <dbReference type="ARBA" id="ARBA00022801"/>
    </source>
</evidence>
<dbReference type="SMART" id="SM00382">
    <property type="entry name" value="AAA"/>
    <property type="match status" value="1"/>
</dbReference>
<evidence type="ECO:0000313" key="17">
    <source>
        <dbReference type="Proteomes" id="UP000027195"/>
    </source>
</evidence>
<accession>A0A067MY73</accession>
<dbReference type="SMART" id="SM01024">
    <property type="entry name" value="BCS1_N"/>
    <property type="match status" value="1"/>
</dbReference>
<organism evidence="16 17">
    <name type="scientific">Botryobasidium botryosum (strain FD-172 SS1)</name>
    <dbReference type="NCBI Taxonomy" id="930990"/>
    <lineage>
        <taxon>Eukaryota</taxon>
        <taxon>Fungi</taxon>
        <taxon>Dikarya</taxon>
        <taxon>Basidiomycota</taxon>
        <taxon>Agaricomycotina</taxon>
        <taxon>Agaricomycetes</taxon>
        <taxon>Cantharellales</taxon>
        <taxon>Botryobasidiaceae</taxon>
        <taxon>Botryobasidium</taxon>
    </lineage>
</organism>
<dbReference type="GO" id="GO:0005743">
    <property type="term" value="C:mitochondrial inner membrane"/>
    <property type="evidence" value="ECO:0007669"/>
    <property type="project" value="UniProtKB-SubCell"/>
</dbReference>
<dbReference type="SUPFAM" id="SSF52540">
    <property type="entry name" value="P-loop containing nucleoside triphosphate hydrolases"/>
    <property type="match status" value="1"/>
</dbReference>
<evidence type="ECO:0000256" key="9">
    <source>
        <dbReference type="ARBA" id="ARBA00023128"/>
    </source>
</evidence>
<evidence type="ECO:0000256" key="2">
    <source>
        <dbReference type="ARBA" id="ARBA00007448"/>
    </source>
</evidence>
<comment type="catalytic activity">
    <reaction evidence="11">
        <text>ATP + H2O = ADP + phosphate + H(+)</text>
        <dbReference type="Rhea" id="RHEA:13065"/>
        <dbReference type="ChEBI" id="CHEBI:15377"/>
        <dbReference type="ChEBI" id="CHEBI:15378"/>
        <dbReference type="ChEBI" id="CHEBI:30616"/>
        <dbReference type="ChEBI" id="CHEBI:43474"/>
        <dbReference type="ChEBI" id="CHEBI:456216"/>
    </reaction>
    <physiologicalReaction direction="left-to-right" evidence="11">
        <dbReference type="Rhea" id="RHEA:13066"/>
    </physiologicalReaction>
</comment>
<keyword evidence="17" id="KW-1185">Reference proteome</keyword>
<dbReference type="Gene3D" id="3.40.50.300">
    <property type="entry name" value="P-loop containing nucleotide triphosphate hydrolases"/>
    <property type="match status" value="1"/>
</dbReference>
<keyword evidence="7 12" id="KW-0067">ATP-binding</keyword>
<evidence type="ECO:0000256" key="7">
    <source>
        <dbReference type="ARBA" id="ARBA00022840"/>
    </source>
</evidence>
<dbReference type="OrthoDB" id="10251412at2759"/>
<keyword evidence="9" id="KW-0496">Mitochondrion</keyword>
<keyword evidence="5" id="KW-0999">Mitochondrion inner membrane</keyword>
<dbReference type="Pfam" id="PF00004">
    <property type="entry name" value="AAA"/>
    <property type="match status" value="1"/>
</dbReference>
<dbReference type="Proteomes" id="UP000027195">
    <property type="component" value="Unassembled WGS sequence"/>
</dbReference>
<dbReference type="PROSITE" id="PS00674">
    <property type="entry name" value="AAA"/>
    <property type="match status" value="1"/>
</dbReference>
<dbReference type="InParanoid" id="A0A067MY73"/>
<protein>
    <recommendedName>
        <fullName evidence="18">AAA+ ATPase domain-containing protein</fullName>
    </recommendedName>
</protein>
<feature type="compositionally biased region" description="Low complexity" evidence="13">
    <location>
        <begin position="350"/>
        <end position="363"/>
    </location>
</feature>
<dbReference type="InterPro" id="IPR003960">
    <property type="entry name" value="ATPase_AAA_CS"/>
</dbReference>
<proteinExistence type="inferred from homology"/>
<reference evidence="17" key="1">
    <citation type="journal article" date="2014" name="Proc. Natl. Acad. Sci. U.S.A.">
        <title>Extensive sampling of basidiomycete genomes demonstrates inadequacy of the white-rot/brown-rot paradigm for wood decay fungi.</title>
        <authorList>
            <person name="Riley R."/>
            <person name="Salamov A.A."/>
            <person name="Brown D.W."/>
            <person name="Nagy L.G."/>
            <person name="Floudas D."/>
            <person name="Held B.W."/>
            <person name="Levasseur A."/>
            <person name="Lombard V."/>
            <person name="Morin E."/>
            <person name="Otillar R."/>
            <person name="Lindquist E.A."/>
            <person name="Sun H."/>
            <person name="LaButti K.M."/>
            <person name="Schmutz J."/>
            <person name="Jabbour D."/>
            <person name="Luo H."/>
            <person name="Baker S.E."/>
            <person name="Pisabarro A.G."/>
            <person name="Walton J.D."/>
            <person name="Blanchette R.A."/>
            <person name="Henrissat B."/>
            <person name="Martin F."/>
            <person name="Cullen D."/>
            <person name="Hibbett D.S."/>
            <person name="Grigoriev I.V."/>
        </authorList>
    </citation>
    <scope>NUCLEOTIDE SEQUENCE [LARGE SCALE GENOMIC DNA]</scope>
    <source>
        <strain evidence="17">FD-172 SS1</strain>
    </source>
</reference>
<keyword evidence="8" id="KW-1133">Transmembrane helix</keyword>
<dbReference type="InterPro" id="IPR003593">
    <property type="entry name" value="AAA+_ATPase"/>
</dbReference>
<dbReference type="InterPro" id="IPR057495">
    <property type="entry name" value="AAA_lid_BCS1"/>
</dbReference>
<dbReference type="EMBL" id="KL198019">
    <property type="protein sequence ID" value="KDQ19655.1"/>
    <property type="molecule type" value="Genomic_DNA"/>
</dbReference>
<evidence type="ECO:0000256" key="4">
    <source>
        <dbReference type="ARBA" id="ARBA00022741"/>
    </source>
</evidence>
<keyword evidence="6" id="KW-0378">Hydrolase</keyword>
<comment type="similarity">
    <text evidence="2">Belongs to the AAA ATPase family. BCS1 subfamily.</text>
</comment>
<gene>
    <name evidence="16" type="ORF">BOTBODRAFT_51990</name>
</gene>
<feature type="region of interest" description="Disordered" evidence="13">
    <location>
        <begin position="574"/>
        <end position="594"/>
    </location>
</feature>
<dbReference type="InterPro" id="IPR003959">
    <property type="entry name" value="ATPase_AAA_core"/>
</dbReference>
<dbReference type="AlphaFoldDB" id="A0A067MY73"/>
<dbReference type="InterPro" id="IPR050747">
    <property type="entry name" value="Mitochondrial_chaperone_BCS1"/>
</dbReference>
<evidence type="ECO:0000256" key="12">
    <source>
        <dbReference type="RuleBase" id="RU003651"/>
    </source>
</evidence>
<evidence type="ECO:0000256" key="3">
    <source>
        <dbReference type="ARBA" id="ARBA00022692"/>
    </source>
</evidence>
<feature type="region of interest" description="Disordered" evidence="13">
    <location>
        <begin position="429"/>
        <end position="458"/>
    </location>
</feature>
<feature type="region of interest" description="Disordered" evidence="13">
    <location>
        <begin position="342"/>
        <end position="363"/>
    </location>
</feature>
<evidence type="ECO:0000313" key="16">
    <source>
        <dbReference type="EMBL" id="KDQ19655.1"/>
    </source>
</evidence>
<keyword evidence="10" id="KW-0472">Membrane</keyword>
<evidence type="ECO:0000256" key="5">
    <source>
        <dbReference type="ARBA" id="ARBA00022792"/>
    </source>
</evidence>
<evidence type="ECO:0008006" key="18">
    <source>
        <dbReference type="Google" id="ProtNLM"/>
    </source>
</evidence>
<feature type="domain" description="BCS1 N-terminal" evidence="15">
    <location>
        <begin position="58"/>
        <end position="241"/>
    </location>
</feature>
<feature type="compositionally biased region" description="Acidic residues" evidence="13">
    <location>
        <begin position="438"/>
        <end position="448"/>
    </location>
</feature>
<evidence type="ECO:0000259" key="15">
    <source>
        <dbReference type="SMART" id="SM01024"/>
    </source>
</evidence>
<sequence>MFAQSIQAITHALNGTMAALQNASDPAGGAPVAAPTDVSSLFAFLLSFSALHDWIKLFIIGGAIETFRRFVSSMYYSFIESFFLTIRFEDEDEAFSWMMVWLARQKTFQRVRDLQISTRSWGLNSGPAVLIPGEEMKDSESVEDKKNIAFLPSFDVSHSFIYKGYWMRATRSQRHIRDGAKNETLIIRVLSRNHDIVNKLLLDAKKTYESEEQHRVPVYIADAYNNWYRSGSRPKRPMESIVLDPGVKDMLIEDAKDFLSSEAWYTERGIPFRRGYLLYGVPGSGKTSLIHAIAGALNLDIYVISLAKRGLDDSSLNELICELPTRSIALMEDIDAAFTRGITREDSSKTDSNSNSNSNNNRESNVTLSGLLSAIDGVAAQEGRLLFATTNKYTALDPALSRPGRMDLHIEFGYASKWQAEELFKRFYPSRPSSSPSGDDDNDDDTDDLPGYPLTKEDLYSATPAPEKEALLLANGDPKPSFTRYPRAAPNLRPHVLQSLATRFANAIPDRELSMAALQGHLMTFKSRPVEAVDRAAEFVEKERERVKAIEGKKAAEQESVPQTPLVPTAKVEELEKADNLKPPPQETPIIAAV</sequence>
<feature type="domain" description="AAA+ ATPase" evidence="14">
    <location>
        <begin position="272"/>
        <end position="416"/>
    </location>
</feature>
<dbReference type="HOGENOM" id="CLU_010189_3_2_1"/>
<evidence type="ECO:0000256" key="1">
    <source>
        <dbReference type="ARBA" id="ARBA00004434"/>
    </source>
</evidence>
<dbReference type="Pfam" id="PF25426">
    <property type="entry name" value="AAA_lid_BCS1"/>
    <property type="match status" value="1"/>
</dbReference>
<keyword evidence="3" id="KW-0812">Transmembrane</keyword>
<dbReference type="Pfam" id="PF08740">
    <property type="entry name" value="BCS1_N"/>
    <property type="match status" value="1"/>
</dbReference>
<evidence type="ECO:0000256" key="13">
    <source>
        <dbReference type="SAM" id="MobiDB-lite"/>
    </source>
</evidence>
<evidence type="ECO:0000256" key="10">
    <source>
        <dbReference type="ARBA" id="ARBA00023136"/>
    </source>
</evidence>
<evidence type="ECO:0000256" key="8">
    <source>
        <dbReference type="ARBA" id="ARBA00022989"/>
    </source>
</evidence>
<comment type="subcellular location">
    <subcellularLocation>
        <location evidence="1">Mitochondrion inner membrane</location>
        <topology evidence="1">Single-pass membrane protein</topology>
    </subcellularLocation>
</comment>